<evidence type="ECO:0000313" key="2">
    <source>
        <dbReference type="Proteomes" id="UP000249819"/>
    </source>
</evidence>
<gene>
    <name evidence="1" type="ORF">CLV59_10713</name>
</gene>
<keyword evidence="2" id="KW-1185">Reference proteome</keyword>
<dbReference type="OrthoDB" id="9856364at2"/>
<name>A0A327VTH3_9BACT</name>
<organism evidence="1 2">
    <name type="scientific">Chitinophaga dinghuensis</name>
    <dbReference type="NCBI Taxonomy" id="1539050"/>
    <lineage>
        <taxon>Bacteria</taxon>
        <taxon>Pseudomonadati</taxon>
        <taxon>Bacteroidota</taxon>
        <taxon>Chitinophagia</taxon>
        <taxon>Chitinophagales</taxon>
        <taxon>Chitinophagaceae</taxon>
        <taxon>Chitinophaga</taxon>
    </lineage>
</organism>
<protein>
    <submittedName>
        <fullName evidence="1">Uncharacterized protein</fullName>
    </submittedName>
</protein>
<dbReference type="AlphaFoldDB" id="A0A327VTH3"/>
<dbReference type="RefSeq" id="WP_111593858.1">
    <property type="nucleotide sequence ID" value="NZ_QLMA01000007.1"/>
</dbReference>
<proteinExistence type="predicted"/>
<sequence length="77" mass="9153">MSQDKFPRKLIRKEVERFINGGEAVYDGKLSKEFNFPVYKFLDGRLIFKRDDGTGVYWQSKSIRFFGITSWSAFFVR</sequence>
<dbReference type="Proteomes" id="UP000249819">
    <property type="component" value="Unassembled WGS sequence"/>
</dbReference>
<evidence type="ECO:0000313" key="1">
    <source>
        <dbReference type="EMBL" id="RAJ77248.1"/>
    </source>
</evidence>
<dbReference type="EMBL" id="QLMA01000007">
    <property type="protein sequence ID" value="RAJ77248.1"/>
    <property type="molecule type" value="Genomic_DNA"/>
</dbReference>
<accession>A0A327VTH3</accession>
<comment type="caution">
    <text evidence="1">The sequence shown here is derived from an EMBL/GenBank/DDBJ whole genome shotgun (WGS) entry which is preliminary data.</text>
</comment>
<reference evidence="1 2" key="1">
    <citation type="submission" date="2018-06" db="EMBL/GenBank/DDBJ databases">
        <title>Genomic Encyclopedia of Archaeal and Bacterial Type Strains, Phase II (KMG-II): from individual species to whole genera.</title>
        <authorList>
            <person name="Goeker M."/>
        </authorList>
    </citation>
    <scope>NUCLEOTIDE SEQUENCE [LARGE SCALE GENOMIC DNA]</scope>
    <source>
        <strain evidence="1 2">DSM 29821</strain>
    </source>
</reference>